<organism evidence="2 3">
    <name type="scientific">Linum trigynum</name>
    <dbReference type="NCBI Taxonomy" id="586398"/>
    <lineage>
        <taxon>Eukaryota</taxon>
        <taxon>Viridiplantae</taxon>
        <taxon>Streptophyta</taxon>
        <taxon>Embryophyta</taxon>
        <taxon>Tracheophyta</taxon>
        <taxon>Spermatophyta</taxon>
        <taxon>Magnoliopsida</taxon>
        <taxon>eudicotyledons</taxon>
        <taxon>Gunneridae</taxon>
        <taxon>Pentapetalae</taxon>
        <taxon>rosids</taxon>
        <taxon>fabids</taxon>
        <taxon>Malpighiales</taxon>
        <taxon>Linaceae</taxon>
        <taxon>Linum</taxon>
    </lineage>
</organism>
<keyword evidence="1" id="KW-0812">Transmembrane</keyword>
<dbReference type="EMBL" id="OZ034816">
    <property type="protein sequence ID" value="CAL1378580.1"/>
    <property type="molecule type" value="Genomic_DNA"/>
</dbReference>
<dbReference type="AlphaFoldDB" id="A0AAV2DZ45"/>
<proteinExistence type="predicted"/>
<accession>A0AAV2DZ45</accession>
<gene>
    <name evidence="2" type="ORF">LTRI10_LOCUS20154</name>
</gene>
<sequence>MLLFRQVVSEPLVAVLGVWRLTEVLFCGVCLMVRMAAISMKIEKSIWSCRLGVSSKFDVGAMDGNNTKLVLHGKSQHGLDLLHVLIC</sequence>
<evidence type="ECO:0000256" key="1">
    <source>
        <dbReference type="SAM" id="Phobius"/>
    </source>
</evidence>
<keyword evidence="1" id="KW-0472">Membrane</keyword>
<reference evidence="2 3" key="1">
    <citation type="submission" date="2024-04" db="EMBL/GenBank/DDBJ databases">
        <authorList>
            <person name="Fracassetti M."/>
        </authorList>
    </citation>
    <scope>NUCLEOTIDE SEQUENCE [LARGE SCALE GENOMIC DNA]</scope>
</reference>
<keyword evidence="3" id="KW-1185">Reference proteome</keyword>
<name>A0AAV2DZ45_9ROSI</name>
<keyword evidence="1" id="KW-1133">Transmembrane helix</keyword>
<evidence type="ECO:0000313" key="2">
    <source>
        <dbReference type="EMBL" id="CAL1378580.1"/>
    </source>
</evidence>
<evidence type="ECO:0000313" key="3">
    <source>
        <dbReference type="Proteomes" id="UP001497516"/>
    </source>
</evidence>
<protein>
    <submittedName>
        <fullName evidence="2">Uncharacterized protein</fullName>
    </submittedName>
</protein>
<dbReference type="Proteomes" id="UP001497516">
    <property type="component" value="Chromosome 3"/>
</dbReference>
<feature type="transmembrane region" description="Helical" evidence="1">
    <location>
        <begin position="12"/>
        <end position="33"/>
    </location>
</feature>